<dbReference type="AlphaFoldDB" id="A0A7X6RRJ5"/>
<keyword evidence="6" id="KW-1185">Reference proteome</keyword>
<dbReference type="NCBIfam" id="NF041940">
    <property type="entry name" value="choice_anch_X"/>
    <property type="match status" value="1"/>
</dbReference>
<reference evidence="5 6" key="1">
    <citation type="submission" date="2020-04" db="EMBL/GenBank/DDBJ databases">
        <title>MicrobeNet Type strains.</title>
        <authorList>
            <person name="Nicholson A.C."/>
        </authorList>
    </citation>
    <scope>NUCLEOTIDE SEQUENCE [LARGE SCALE GENOMIC DNA]</scope>
    <source>
        <strain evidence="5 6">ATCC 23612</strain>
    </source>
</reference>
<dbReference type="Gene3D" id="3.40.50.410">
    <property type="entry name" value="von Willebrand factor, type A domain"/>
    <property type="match status" value="1"/>
</dbReference>
<keyword evidence="2" id="KW-0472">Membrane</keyword>
<feature type="compositionally biased region" description="Basic and acidic residues" evidence="1">
    <location>
        <begin position="39"/>
        <end position="48"/>
    </location>
</feature>
<dbReference type="Proteomes" id="UP000553209">
    <property type="component" value="Unassembled WGS sequence"/>
</dbReference>
<feature type="region of interest" description="Disordered" evidence="1">
    <location>
        <begin position="677"/>
        <end position="776"/>
    </location>
</feature>
<accession>A0A7X6RRJ5</accession>
<proteinExistence type="predicted"/>
<keyword evidence="2" id="KW-0812">Transmembrane</keyword>
<evidence type="ECO:0000313" key="6">
    <source>
        <dbReference type="Proteomes" id="UP000553209"/>
    </source>
</evidence>
<comment type="caution">
    <text evidence="5">The sequence shown here is derived from an EMBL/GenBank/DDBJ whole genome shotgun (WGS) entry which is preliminary data.</text>
</comment>
<feature type="region of interest" description="Disordered" evidence="1">
    <location>
        <begin position="320"/>
        <end position="339"/>
    </location>
</feature>
<feature type="region of interest" description="Disordered" evidence="1">
    <location>
        <begin position="32"/>
        <end position="56"/>
    </location>
</feature>
<dbReference type="InterPro" id="IPR002035">
    <property type="entry name" value="VWF_A"/>
</dbReference>
<dbReference type="EMBL" id="JAAXPG010000020">
    <property type="protein sequence ID" value="NKZ00061.1"/>
    <property type="molecule type" value="Genomic_DNA"/>
</dbReference>
<evidence type="ECO:0000256" key="1">
    <source>
        <dbReference type="SAM" id="MobiDB-lite"/>
    </source>
</evidence>
<dbReference type="Pfam" id="PF00092">
    <property type="entry name" value="VWA"/>
    <property type="match status" value="1"/>
</dbReference>
<keyword evidence="2" id="KW-1133">Transmembrane helix</keyword>
<dbReference type="PROSITE" id="PS50234">
    <property type="entry name" value="VWFA"/>
    <property type="match status" value="1"/>
</dbReference>
<evidence type="ECO:0000313" key="5">
    <source>
        <dbReference type="EMBL" id="NKZ00061.1"/>
    </source>
</evidence>
<sequence>MALTPCATTAWRRAALAAACLLFLLPPVPASAAAPTPRAADETDRPEADAAPTASPLDIVILVDESGSLSEDDVEQETRAASTIAQSVLDPGSRVTVVGFGSNNGQADQIAAREVCRPTLVDEGSGRQYLADCVSDLHRRDSSEGDDTDHAEALGTALHYLEGPEAPRDATGIVFLLTDGELDVRDSPHWGARPEDRDDNAAARIDEHLETAREDGVQVWPLGFGSSIDRDQLDAFAEGGSQETCNDLEVATPNARVVDDSADVVRSLREALAAASCSVAGGLDSDTLSGGGSTTLSASIPVIATDGALVVTKNNPAISVEYTDPEGDTVDPDGGDHKDSRISLSGANGPVEVLHVVDPLPGTWQVRLTSPDGTPEELVTATVQWQGRVNTFLTVEPADHSGQELVVRVDIRTRRGPVTDPEALAELDFSAEVAAPDETAEPIELNDGGEGPDATAQDGQYAGTVAVPEGAGTLLFTSRVQGPGVPDDVRELRYTIDPGGAALQPGVRFDDPPGEVWAGSRIDGTLDVDNQDSQEGQVELLLQAPEGVLATIEQDTTAFSPGTSRTGFTVRFEQGSALGRAVLHVQAVDAEGAVLTTSAPLTVTVRTPPGVLERYWWAWLALLLALVAAGLQAWLVWHRRRAASNVQGLVVELHRDALSLQQELRAPSRWSTSFAFTVRDPQGPAPRLEHGGASGAGPVYRASRDPRGGVRLRTPHGTETLRLGGHSQPLTDGLTVSFRDEQRPRRSPRQNPDPAQAAPGPGTREEGPPLSGIRLD</sequence>
<evidence type="ECO:0000259" key="4">
    <source>
        <dbReference type="PROSITE" id="PS50234"/>
    </source>
</evidence>
<feature type="domain" description="VWFA" evidence="4">
    <location>
        <begin position="58"/>
        <end position="272"/>
    </location>
</feature>
<feature type="transmembrane region" description="Helical" evidence="2">
    <location>
        <begin position="616"/>
        <end position="637"/>
    </location>
</feature>
<evidence type="ECO:0000256" key="2">
    <source>
        <dbReference type="SAM" id="Phobius"/>
    </source>
</evidence>
<name>A0A7X6RRJ5_9ACTN</name>
<feature type="chain" id="PRO_5030780320" evidence="3">
    <location>
        <begin position="33"/>
        <end position="776"/>
    </location>
</feature>
<keyword evidence="3" id="KW-0732">Signal</keyword>
<dbReference type="InterPro" id="IPR036465">
    <property type="entry name" value="vWFA_dom_sf"/>
</dbReference>
<organism evidence="5 6">
    <name type="scientific">Nocardiopsis alborubida</name>
    <dbReference type="NCBI Taxonomy" id="146802"/>
    <lineage>
        <taxon>Bacteria</taxon>
        <taxon>Bacillati</taxon>
        <taxon>Actinomycetota</taxon>
        <taxon>Actinomycetes</taxon>
        <taxon>Streptosporangiales</taxon>
        <taxon>Nocardiopsidaceae</taxon>
        <taxon>Nocardiopsis</taxon>
    </lineage>
</organism>
<dbReference type="SUPFAM" id="SSF53300">
    <property type="entry name" value="vWA-like"/>
    <property type="match status" value="1"/>
</dbReference>
<gene>
    <name evidence="5" type="ORF">HGB44_20660</name>
</gene>
<protein>
    <submittedName>
        <fullName evidence="5">VWA domain-containing protein</fullName>
    </submittedName>
</protein>
<feature type="signal peptide" evidence="3">
    <location>
        <begin position="1"/>
        <end position="32"/>
    </location>
</feature>
<dbReference type="SMART" id="SM00327">
    <property type="entry name" value="VWA"/>
    <property type="match status" value="1"/>
</dbReference>
<feature type="compositionally biased region" description="Acidic residues" evidence="1">
    <location>
        <begin position="323"/>
        <end position="333"/>
    </location>
</feature>
<evidence type="ECO:0000256" key="3">
    <source>
        <dbReference type="SAM" id="SignalP"/>
    </source>
</evidence>
<dbReference type="CDD" id="cd00198">
    <property type="entry name" value="vWFA"/>
    <property type="match status" value="1"/>
</dbReference>
<dbReference type="RefSeq" id="WP_061080203.1">
    <property type="nucleotide sequence ID" value="NZ_JAAXPG010000020.1"/>
</dbReference>